<feature type="compositionally biased region" description="Basic and acidic residues" evidence="1">
    <location>
        <begin position="11"/>
        <end position="20"/>
    </location>
</feature>
<evidence type="ECO:0000313" key="2">
    <source>
        <dbReference type="EMBL" id="ETP35322.1"/>
    </source>
</evidence>
<accession>W2YKJ1</accession>
<feature type="compositionally biased region" description="Basic residues" evidence="1">
    <location>
        <begin position="1"/>
        <end position="10"/>
    </location>
</feature>
<proteinExistence type="predicted"/>
<evidence type="ECO:0000256" key="1">
    <source>
        <dbReference type="SAM" id="MobiDB-lite"/>
    </source>
</evidence>
<dbReference type="AlphaFoldDB" id="W2YKJ1"/>
<name>W2YKJ1_PHYNI</name>
<comment type="caution">
    <text evidence="2">The sequence shown here is derived from an EMBL/GenBank/DDBJ whole genome shotgun (WGS) entry which is preliminary data.</text>
</comment>
<dbReference type="Proteomes" id="UP000018948">
    <property type="component" value="Unassembled WGS sequence"/>
</dbReference>
<feature type="region of interest" description="Disordered" evidence="1">
    <location>
        <begin position="1"/>
        <end position="32"/>
    </location>
</feature>
<protein>
    <submittedName>
        <fullName evidence="2">Uncharacterized protein</fullName>
    </submittedName>
</protein>
<reference evidence="2 3" key="1">
    <citation type="submission" date="2013-11" db="EMBL/GenBank/DDBJ databases">
        <title>The Genome Sequence of Phytophthora parasitica P10297.</title>
        <authorList>
            <consortium name="The Broad Institute Genomics Platform"/>
            <person name="Russ C."/>
            <person name="Tyler B."/>
            <person name="Panabieres F."/>
            <person name="Shan W."/>
            <person name="Tripathy S."/>
            <person name="Grunwald N."/>
            <person name="Machado M."/>
            <person name="Johnson C.S."/>
            <person name="Walker B."/>
            <person name="Young S.K."/>
            <person name="Zeng Q."/>
            <person name="Gargeya S."/>
            <person name="Fitzgerald M."/>
            <person name="Haas B."/>
            <person name="Abouelleil A."/>
            <person name="Allen A.W."/>
            <person name="Alvarado L."/>
            <person name="Arachchi H.M."/>
            <person name="Berlin A.M."/>
            <person name="Chapman S.B."/>
            <person name="Gainer-Dewar J."/>
            <person name="Goldberg J."/>
            <person name="Griggs A."/>
            <person name="Gujja S."/>
            <person name="Hansen M."/>
            <person name="Howarth C."/>
            <person name="Imamovic A."/>
            <person name="Ireland A."/>
            <person name="Larimer J."/>
            <person name="McCowan C."/>
            <person name="Murphy C."/>
            <person name="Pearson M."/>
            <person name="Poon T.W."/>
            <person name="Priest M."/>
            <person name="Roberts A."/>
            <person name="Saif S."/>
            <person name="Shea T."/>
            <person name="Sisk P."/>
            <person name="Sykes S."/>
            <person name="Wortman J."/>
            <person name="Nusbaum C."/>
            <person name="Birren B."/>
        </authorList>
    </citation>
    <scope>NUCLEOTIDE SEQUENCE [LARGE SCALE GENOMIC DNA]</scope>
    <source>
        <strain evidence="2 3">P10297</strain>
    </source>
</reference>
<evidence type="ECO:0000313" key="3">
    <source>
        <dbReference type="Proteomes" id="UP000018948"/>
    </source>
</evidence>
<gene>
    <name evidence="2" type="ORF">F442_16453</name>
</gene>
<feature type="non-terminal residue" evidence="2">
    <location>
        <position position="1"/>
    </location>
</feature>
<dbReference type="EMBL" id="ANIY01003467">
    <property type="protein sequence ID" value="ETP35322.1"/>
    <property type="molecule type" value="Genomic_DNA"/>
</dbReference>
<sequence>EALKPRKKRNKEPPVKEQPHPKSIKIDNLPGA</sequence>
<organism evidence="2 3">
    <name type="scientific">Phytophthora nicotianae P10297</name>
    <dbReference type="NCBI Taxonomy" id="1317064"/>
    <lineage>
        <taxon>Eukaryota</taxon>
        <taxon>Sar</taxon>
        <taxon>Stramenopiles</taxon>
        <taxon>Oomycota</taxon>
        <taxon>Peronosporomycetes</taxon>
        <taxon>Peronosporales</taxon>
        <taxon>Peronosporaceae</taxon>
        <taxon>Phytophthora</taxon>
    </lineage>
</organism>